<evidence type="ECO:0000256" key="4">
    <source>
        <dbReference type="ARBA" id="ARBA00022989"/>
    </source>
</evidence>
<organism evidence="7 8">
    <name type="scientific">Alteraurantiacibacter aquimixticola</name>
    <dbReference type="NCBI Taxonomy" id="2489173"/>
    <lineage>
        <taxon>Bacteria</taxon>
        <taxon>Pseudomonadati</taxon>
        <taxon>Pseudomonadota</taxon>
        <taxon>Alphaproteobacteria</taxon>
        <taxon>Sphingomonadales</taxon>
        <taxon>Erythrobacteraceae</taxon>
        <taxon>Alteraurantiacibacter</taxon>
    </lineage>
</organism>
<dbReference type="InterPro" id="IPR005495">
    <property type="entry name" value="LptG/LptF_permease"/>
</dbReference>
<proteinExistence type="predicted"/>
<dbReference type="OrthoDB" id="7057792at2"/>
<keyword evidence="5 6" id="KW-0472">Membrane</keyword>
<accession>A0A4T3F1T1</accession>
<evidence type="ECO:0000256" key="5">
    <source>
        <dbReference type="ARBA" id="ARBA00023136"/>
    </source>
</evidence>
<gene>
    <name evidence="7" type="ORF">E5222_01490</name>
</gene>
<evidence type="ECO:0000256" key="1">
    <source>
        <dbReference type="ARBA" id="ARBA00004651"/>
    </source>
</evidence>
<sequence length="414" mass="46158">MSNFITATDRYIFRLVLVPMIGIFVLAASLLLLEKMLRLFEFVSTEGGPINVVFEMLLNLIPEYAGLAIPLGLMLGILFAFRKLAISSELDVMRAVGWSYARLLRVPYLMTLALMALNFAIVGYLQPKARFAYEEMEFELRSGALGASIKVGEFNAIEDRMALRIESSEDDGRKLQGIFARLANDEGQVLSISAREGRFLANREDRNTIVLRLTDGTIVHDVPDGSPRVLSFSQHDLPIDLPALERFRERGEDEREYILPELLEIGWNSEVSAEDRAGSLANFNYRMVEVVMMIMLPLLAVALAVPPKRSTSALGIFLSIVIVVAYHKVNQYGEDVAQLGRVDPYLALWGPFVVLFALIAWMYYQIAYVPGGQPIAGLENVYAKLAKRVKKLFGRARRNADPVTSDAEDSALAA</sequence>
<name>A0A4T3F1T1_9SPHN</name>
<dbReference type="AlphaFoldDB" id="A0A4T3F1T1"/>
<feature type="transmembrane region" description="Helical" evidence="6">
    <location>
        <begin position="285"/>
        <end position="305"/>
    </location>
</feature>
<reference evidence="7 8" key="1">
    <citation type="submission" date="2019-04" db="EMBL/GenBank/DDBJ databases">
        <title>Altererythrobacter aquimixticola sp. nov., isolated from sediment of junction between the ocean and a freshwater spring.</title>
        <authorList>
            <person name="Yoon J.-H."/>
        </authorList>
    </citation>
    <scope>NUCLEOTIDE SEQUENCE [LARGE SCALE GENOMIC DNA]</scope>
    <source>
        <strain evidence="7 8">SSKS-13</strain>
    </source>
</reference>
<dbReference type="PANTHER" id="PTHR33529:SF6">
    <property type="entry name" value="YJGP_YJGQ FAMILY PERMEASE"/>
    <property type="match status" value="1"/>
</dbReference>
<dbReference type="GO" id="GO:0043190">
    <property type="term" value="C:ATP-binding cassette (ABC) transporter complex"/>
    <property type="evidence" value="ECO:0007669"/>
    <property type="project" value="TreeGrafter"/>
</dbReference>
<feature type="transmembrane region" description="Helical" evidence="6">
    <location>
        <begin position="345"/>
        <end position="364"/>
    </location>
</feature>
<protein>
    <submittedName>
        <fullName evidence="7">LptF/LptG family permease</fullName>
    </submittedName>
</protein>
<evidence type="ECO:0000256" key="3">
    <source>
        <dbReference type="ARBA" id="ARBA00022692"/>
    </source>
</evidence>
<evidence type="ECO:0000256" key="6">
    <source>
        <dbReference type="SAM" id="Phobius"/>
    </source>
</evidence>
<keyword evidence="4 6" id="KW-1133">Transmembrane helix</keyword>
<comment type="subcellular location">
    <subcellularLocation>
        <location evidence="1">Cell membrane</location>
        <topology evidence="1">Multi-pass membrane protein</topology>
    </subcellularLocation>
</comment>
<dbReference type="PANTHER" id="PTHR33529">
    <property type="entry name" value="SLR0882 PROTEIN-RELATED"/>
    <property type="match status" value="1"/>
</dbReference>
<keyword evidence="3 6" id="KW-0812">Transmembrane</keyword>
<keyword evidence="2" id="KW-1003">Cell membrane</keyword>
<evidence type="ECO:0000256" key="2">
    <source>
        <dbReference type="ARBA" id="ARBA00022475"/>
    </source>
</evidence>
<feature type="transmembrane region" description="Helical" evidence="6">
    <location>
        <begin position="12"/>
        <end position="33"/>
    </location>
</feature>
<dbReference type="GO" id="GO:0015920">
    <property type="term" value="P:lipopolysaccharide transport"/>
    <property type="evidence" value="ECO:0007669"/>
    <property type="project" value="TreeGrafter"/>
</dbReference>
<dbReference type="Proteomes" id="UP000309389">
    <property type="component" value="Unassembled WGS sequence"/>
</dbReference>
<dbReference type="RefSeq" id="WP_136691831.1">
    <property type="nucleotide sequence ID" value="NZ_SSHH01000001.1"/>
</dbReference>
<feature type="transmembrane region" description="Helical" evidence="6">
    <location>
        <begin position="312"/>
        <end position="329"/>
    </location>
</feature>
<comment type="caution">
    <text evidence="7">The sequence shown here is derived from an EMBL/GenBank/DDBJ whole genome shotgun (WGS) entry which is preliminary data.</text>
</comment>
<evidence type="ECO:0000313" key="7">
    <source>
        <dbReference type="EMBL" id="TIX51173.1"/>
    </source>
</evidence>
<feature type="transmembrane region" description="Helical" evidence="6">
    <location>
        <begin position="106"/>
        <end position="126"/>
    </location>
</feature>
<evidence type="ECO:0000313" key="8">
    <source>
        <dbReference type="Proteomes" id="UP000309389"/>
    </source>
</evidence>
<dbReference type="Pfam" id="PF03739">
    <property type="entry name" value="LptF_LptG"/>
    <property type="match status" value="1"/>
</dbReference>
<dbReference type="EMBL" id="SSHH01000001">
    <property type="protein sequence ID" value="TIX51173.1"/>
    <property type="molecule type" value="Genomic_DNA"/>
</dbReference>
<feature type="transmembrane region" description="Helical" evidence="6">
    <location>
        <begin position="64"/>
        <end position="85"/>
    </location>
</feature>
<keyword evidence="8" id="KW-1185">Reference proteome</keyword>